<dbReference type="PANTHER" id="PTHR10166">
    <property type="entry name" value="VOLTAGE-DEPENDENT CALCIUM CHANNEL SUBUNIT ALPHA-2/DELTA-RELATED"/>
    <property type="match status" value="1"/>
</dbReference>
<dbReference type="InterPro" id="IPR051173">
    <property type="entry name" value="Ca_channel_alpha-2/delta"/>
</dbReference>
<name>A0A3D9HX64_9PROT</name>
<evidence type="ECO:0000313" key="4">
    <source>
        <dbReference type="Proteomes" id="UP000256845"/>
    </source>
</evidence>
<dbReference type="AlphaFoldDB" id="A0A3D9HX64"/>
<dbReference type="PROSITE" id="PS51257">
    <property type="entry name" value="PROKAR_LIPOPROTEIN"/>
    <property type="match status" value="1"/>
</dbReference>
<comment type="caution">
    <text evidence="3">The sequence shown here is derived from an EMBL/GenBank/DDBJ whole genome shotgun (WGS) entry which is preliminary data.</text>
</comment>
<dbReference type="SUPFAM" id="SSF53300">
    <property type="entry name" value="vWA-like"/>
    <property type="match status" value="1"/>
</dbReference>
<feature type="chain" id="PRO_5017765556" evidence="1">
    <location>
        <begin position="24"/>
        <end position="550"/>
    </location>
</feature>
<dbReference type="RefSeq" id="WP_115935095.1">
    <property type="nucleotide sequence ID" value="NZ_QRDW01000001.1"/>
</dbReference>
<evidence type="ECO:0000313" key="3">
    <source>
        <dbReference type="EMBL" id="RED54000.1"/>
    </source>
</evidence>
<evidence type="ECO:0000256" key="1">
    <source>
        <dbReference type="SAM" id="SignalP"/>
    </source>
</evidence>
<dbReference type="EMBL" id="QRDW01000001">
    <property type="protein sequence ID" value="RED54000.1"/>
    <property type="molecule type" value="Genomic_DNA"/>
</dbReference>
<dbReference type="Pfam" id="PF12450">
    <property type="entry name" value="vWF_A"/>
    <property type="match status" value="1"/>
</dbReference>
<keyword evidence="1" id="KW-0732">Signal</keyword>
<dbReference type="Pfam" id="PF12034">
    <property type="entry name" value="YfbK_C"/>
    <property type="match status" value="1"/>
</dbReference>
<gene>
    <name evidence="3" type="ORF">DFP90_101800</name>
</gene>
<proteinExistence type="predicted"/>
<keyword evidence="4" id="KW-1185">Reference proteome</keyword>
<protein>
    <submittedName>
        <fullName evidence="3">Ca-activated chloride channel family protein</fullName>
    </submittedName>
</protein>
<dbReference type="Proteomes" id="UP000256845">
    <property type="component" value="Unassembled WGS sequence"/>
</dbReference>
<dbReference type="InterPro" id="IPR021908">
    <property type="entry name" value="YfbK_C"/>
</dbReference>
<dbReference type="CDD" id="cd01465">
    <property type="entry name" value="vWA_subgroup"/>
    <property type="match status" value="1"/>
</dbReference>
<feature type="signal peptide" evidence="1">
    <location>
        <begin position="1"/>
        <end position="23"/>
    </location>
</feature>
<dbReference type="Gene3D" id="3.40.50.410">
    <property type="entry name" value="von Willebrand factor, type A domain"/>
    <property type="match status" value="1"/>
</dbReference>
<dbReference type="OrthoDB" id="9805121at2"/>
<dbReference type="Pfam" id="PF00092">
    <property type="entry name" value="VWA"/>
    <property type="match status" value="1"/>
</dbReference>
<reference evidence="3 4" key="1">
    <citation type="submission" date="2018-07" db="EMBL/GenBank/DDBJ databases">
        <title>Genomic Encyclopedia of Type Strains, Phase III (KMG-III): the genomes of soil and plant-associated and newly described type strains.</title>
        <authorList>
            <person name="Whitman W."/>
        </authorList>
    </citation>
    <scope>NUCLEOTIDE SEQUENCE [LARGE SCALE GENOMIC DNA]</scope>
    <source>
        <strain evidence="3 4">CECT 8488</strain>
    </source>
</reference>
<dbReference type="SMART" id="SM00327">
    <property type="entry name" value="VWA"/>
    <property type="match status" value="1"/>
</dbReference>
<dbReference type="InterPro" id="IPR002035">
    <property type="entry name" value="VWF_A"/>
</dbReference>
<sequence>MKNSVISGLLLRTALAGGLVLLAACDVQQQNEQRSTGATVSEANAKASSGLYEAPASMGAPMETRERKTQIILPGLEDRENYADLDESPVHLVSQAPVSTFSVDVDTGSYTNMRRYLNEGQLPPKEAVRIEEFVNYFDYDYPIPSDQDAPFTVTTEVAPTPWNGNTKLLHIGIKAYDEPHAERPPANLVFLVDVSGSMQARDKLPLLQSSLKLLVNRMREQDRIALVTYAGNTQLVLEPTAGDEKAKIIRAIDNLTAGGSTNGEAGINLAYDQAEETMIEDGINRVILATDGDLNVGLSNVDKLRDLIKEKRKSGVSLSVLGFGTGNLNDHLLEQVADFGNGNYAYIDTLSEARKVLVEEISSTLMTVAKDVKLQVEFNPGIVAEYRLIGYENRALKREDFNNDKVDAGEIGAGHTVTALYEVALVGSNGTKVDPLRYSDPAVLTASQNELAFIKVRYKEPEGKKSKLLEYPVMVADMHDDLRETGNRFRFSAAVAAFGHYLRDSDYLGEMSLLDIQELAESSLGEDIQGYRREFVTLLELADGLNLASR</sequence>
<organism evidence="3 4">
    <name type="scientific">Aestuariispira insulae</name>
    <dbReference type="NCBI Taxonomy" id="1461337"/>
    <lineage>
        <taxon>Bacteria</taxon>
        <taxon>Pseudomonadati</taxon>
        <taxon>Pseudomonadota</taxon>
        <taxon>Alphaproteobacteria</taxon>
        <taxon>Rhodospirillales</taxon>
        <taxon>Kiloniellaceae</taxon>
        <taxon>Aestuariispira</taxon>
    </lineage>
</organism>
<dbReference type="InterPro" id="IPR022156">
    <property type="entry name" value="Uncharacterised_YfbK_N"/>
</dbReference>
<evidence type="ECO:0000259" key="2">
    <source>
        <dbReference type="PROSITE" id="PS50234"/>
    </source>
</evidence>
<dbReference type="InterPro" id="IPR036465">
    <property type="entry name" value="vWFA_dom_sf"/>
</dbReference>
<dbReference type="PROSITE" id="PS50234">
    <property type="entry name" value="VWFA"/>
    <property type="match status" value="1"/>
</dbReference>
<accession>A0A3D9HX64</accession>
<feature type="domain" description="VWFA" evidence="2">
    <location>
        <begin position="187"/>
        <end position="365"/>
    </location>
</feature>
<dbReference type="PANTHER" id="PTHR10166:SF37">
    <property type="entry name" value="STOLID, ISOFORM H"/>
    <property type="match status" value="1"/>
</dbReference>